<reference evidence="2 3" key="1">
    <citation type="submission" date="2020-01" db="EMBL/GenBank/DDBJ databases">
        <title>Complete genome sequence of a human oral phylogroup 1 Treponema sp. strain ATCC 700766, originally isolated from periodontitis dental plaque.</title>
        <authorList>
            <person name="Chan Y."/>
            <person name="Huo Y.-B."/>
            <person name="Yu X.-L."/>
            <person name="Zeng H."/>
            <person name="Leung W.-K."/>
            <person name="Watt R.M."/>
        </authorList>
    </citation>
    <scope>NUCLEOTIDE SEQUENCE [LARGE SCALE GENOMIC DNA]</scope>
    <source>
        <strain evidence="2 3">OMZ 804</strain>
    </source>
</reference>
<dbReference type="RefSeq" id="WP_162664294.1">
    <property type="nucleotide sequence ID" value="NZ_CP048020.1"/>
</dbReference>
<dbReference type="EMBL" id="CP048020">
    <property type="protein sequence ID" value="QHX43994.1"/>
    <property type="molecule type" value="Genomic_DNA"/>
</dbReference>
<organism evidence="2 3">
    <name type="scientific">Treponema vincentii</name>
    <dbReference type="NCBI Taxonomy" id="69710"/>
    <lineage>
        <taxon>Bacteria</taxon>
        <taxon>Pseudomonadati</taxon>
        <taxon>Spirochaetota</taxon>
        <taxon>Spirochaetia</taxon>
        <taxon>Spirochaetales</taxon>
        <taxon>Treponemataceae</taxon>
        <taxon>Treponema</taxon>
    </lineage>
</organism>
<proteinExistence type="predicted"/>
<feature type="chain" id="PRO_5026828127" description="Lipoprotein" evidence="1">
    <location>
        <begin position="23"/>
        <end position="259"/>
    </location>
</feature>
<feature type="signal peptide" evidence="1">
    <location>
        <begin position="1"/>
        <end position="22"/>
    </location>
</feature>
<evidence type="ECO:0008006" key="4">
    <source>
        <dbReference type="Google" id="ProtNLM"/>
    </source>
</evidence>
<dbReference type="AlphaFoldDB" id="A0A6P1Y385"/>
<gene>
    <name evidence="2" type="ORF">GWP43_11675</name>
</gene>
<dbReference type="Proteomes" id="UP000464374">
    <property type="component" value="Chromosome"/>
</dbReference>
<sequence length="259" mass="28440">MKKLKFITAATAIIAAALFCTACPDGSRAAEQFLTGSYGTYTWAGNDLTITSNESNFERHFAGAGVHSVTLKKESVSSSDYLTSGKYSLDAKNIDGGVWKGIFYLNGKGFRYITITLKSDGHCTVQPGLSVEEGIKFPEDLKIKGKFTQATGSAEMTSFTGMPTYTRIFFSSIKHGSLKTTWGTKDVETFTDYQTQDSPNSGGKITTETWKGSSWLFANETATNVYYKKIYKYDNSNAFISGEFEIFIPKDTVLPAVLE</sequence>
<evidence type="ECO:0000313" key="2">
    <source>
        <dbReference type="EMBL" id="QHX43994.1"/>
    </source>
</evidence>
<name>A0A6P1Y385_9SPIR</name>
<protein>
    <recommendedName>
        <fullName evidence="4">Lipoprotein</fullName>
    </recommendedName>
</protein>
<accession>A0A6P1Y385</accession>
<evidence type="ECO:0000313" key="3">
    <source>
        <dbReference type="Proteomes" id="UP000464374"/>
    </source>
</evidence>
<keyword evidence="1" id="KW-0732">Signal</keyword>
<evidence type="ECO:0000256" key="1">
    <source>
        <dbReference type="SAM" id="SignalP"/>
    </source>
</evidence>
<dbReference type="KEGG" id="trz:GWP43_11675"/>